<dbReference type="Proteomes" id="UP000076449">
    <property type="component" value="Chromosome II"/>
</dbReference>
<organism evidence="2">
    <name type="scientific">Penicillium chrysogenum</name>
    <name type="common">Penicillium notatum</name>
    <dbReference type="NCBI Taxonomy" id="5076"/>
    <lineage>
        <taxon>Eukaryota</taxon>
        <taxon>Fungi</taxon>
        <taxon>Dikarya</taxon>
        <taxon>Ascomycota</taxon>
        <taxon>Pezizomycotina</taxon>
        <taxon>Eurotiomycetes</taxon>
        <taxon>Eurotiomycetidae</taxon>
        <taxon>Eurotiales</taxon>
        <taxon>Aspergillaceae</taxon>
        <taxon>Penicillium</taxon>
        <taxon>Penicillium chrysogenum species complex</taxon>
    </lineage>
</organism>
<dbReference type="EMBL" id="CM002799">
    <property type="protein sequence ID" value="KZN86968.1"/>
    <property type="molecule type" value="Genomic_DNA"/>
</dbReference>
<sequence>MKLSSLFTSFTFLAQGFLTLALNSGQLYCGSSLNAADYLGNLYISERTEKCSADLVAEFMGKTIKTPLQQKRAELRLARGLTTCLFDSSGPNQDDEGRRTEFNDRLRWLSRTQETLAAEIKEVANGGAVLGYDTKNNAAAT</sequence>
<protein>
    <submittedName>
        <fullName evidence="2">Uncharacterized protein</fullName>
    </submittedName>
</protein>
<accession>A0A167SAT7</accession>
<gene>
    <name evidence="2" type="ORF">EN45_055220</name>
</gene>
<keyword evidence="1" id="KW-0732">Signal</keyword>
<proteinExistence type="predicted"/>
<feature type="chain" id="PRO_5007892202" evidence="1">
    <location>
        <begin position="22"/>
        <end position="141"/>
    </location>
</feature>
<evidence type="ECO:0000313" key="2">
    <source>
        <dbReference type="EMBL" id="KZN86968.1"/>
    </source>
</evidence>
<reference evidence="2" key="1">
    <citation type="journal article" date="2014" name="Genome Announc.">
        <title>Complete sequencing and chromosome-scale genome assembly of the industrial progenitor strain P2niaD18 from the penicillin producer Penicillium chrysogenum.</title>
        <authorList>
            <person name="Specht T."/>
            <person name="Dahlmann T.A."/>
            <person name="Zadra I."/>
            <person name="Kurnsteiner H."/>
            <person name="Kuck U."/>
        </authorList>
    </citation>
    <scope>NUCLEOTIDE SEQUENCE [LARGE SCALE GENOMIC DNA]</scope>
    <source>
        <strain evidence="2">P2niaD18</strain>
    </source>
</reference>
<name>A0A167SAT7_PENCH</name>
<dbReference type="AlphaFoldDB" id="A0A167SAT7"/>
<evidence type="ECO:0000256" key="1">
    <source>
        <dbReference type="SAM" id="SignalP"/>
    </source>
</evidence>
<feature type="signal peptide" evidence="1">
    <location>
        <begin position="1"/>
        <end position="21"/>
    </location>
</feature>